<gene>
    <name evidence="4" type="ORF">PMAYCL1PPCAC_11639</name>
</gene>
<evidence type="ECO:0000313" key="5">
    <source>
        <dbReference type="Proteomes" id="UP001328107"/>
    </source>
</evidence>
<dbReference type="Gene3D" id="2.30.42.10">
    <property type="match status" value="1"/>
</dbReference>
<dbReference type="PANTHER" id="PTHR23119:SF51">
    <property type="entry name" value="DISKS LARGE 1 TUMOR SUPPRESSOR PROTEIN"/>
    <property type="match status" value="1"/>
</dbReference>
<dbReference type="EMBL" id="BTRK01000003">
    <property type="protein sequence ID" value="GMR41444.1"/>
    <property type="molecule type" value="Genomic_DNA"/>
</dbReference>
<dbReference type="SUPFAM" id="SSF50156">
    <property type="entry name" value="PDZ domain-like"/>
    <property type="match status" value="1"/>
</dbReference>
<feature type="domain" description="PDZ" evidence="3">
    <location>
        <begin position="64"/>
        <end position="152"/>
    </location>
</feature>
<dbReference type="GO" id="GO:0097120">
    <property type="term" value="P:receptor localization to synapse"/>
    <property type="evidence" value="ECO:0007669"/>
    <property type="project" value="TreeGrafter"/>
</dbReference>
<dbReference type="SMART" id="SM00228">
    <property type="entry name" value="PDZ"/>
    <property type="match status" value="1"/>
</dbReference>
<dbReference type="GO" id="GO:0019901">
    <property type="term" value="F:protein kinase binding"/>
    <property type="evidence" value="ECO:0007669"/>
    <property type="project" value="TreeGrafter"/>
</dbReference>
<dbReference type="AlphaFoldDB" id="A0AAN4ZLB9"/>
<comment type="caution">
    <text evidence="4">The sequence shown here is derived from an EMBL/GenBank/DDBJ whole genome shotgun (WGS) entry which is preliminary data.</text>
</comment>
<keyword evidence="2" id="KW-0472">Membrane</keyword>
<dbReference type="Proteomes" id="UP001328107">
    <property type="component" value="Unassembled WGS sequence"/>
</dbReference>
<accession>A0AAN4ZLB9</accession>
<reference evidence="5" key="1">
    <citation type="submission" date="2022-10" db="EMBL/GenBank/DDBJ databases">
        <title>Genome assembly of Pristionchus species.</title>
        <authorList>
            <person name="Yoshida K."/>
            <person name="Sommer R.J."/>
        </authorList>
    </citation>
    <scope>NUCLEOTIDE SEQUENCE [LARGE SCALE GENOMIC DNA]</scope>
    <source>
        <strain evidence="5">RS5460</strain>
    </source>
</reference>
<protein>
    <recommendedName>
        <fullName evidence="3">PDZ domain-containing protein</fullName>
    </recommendedName>
</protein>
<dbReference type="Pfam" id="PF00595">
    <property type="entry name" value="PDZ"/>
    <property type="match status" value="1"/>
</dbReference>
<dbReference type="InterPro" id="IPR036034">
    <property type="entry name" value="PDZ_sf"/>
</dbReference>
<dbReference type="GO" id="GO:0016323">
    <property type="term" value="C:basolateral plasma membrane"/>
    <property type="evidence" value="ECO:0007669"/>
    <property type="project" value="TreeGrafter"/>
</dbReference>
<sequence length="169" mass="19139">FKLASVKDRMLLSPRIVITVTVSFRLHCHWSQLSALLKVINISLYSMSVYGHTPGESLECMSLAIELRKEESVDATTGETVLRVGFKLGGGIDQDPARAPYQYPDNGIYVTYIEPDSPADRAGLRRHDKILRVNGNDFTMVTHDRAVKFIKRDDVLNMLVHRWGLPEIR</sequence>
<dbReference type="GO" id="GO:0043113">
    <property type="term" value="P:receptor clustering"/>
    <property type="evidence" value="ECO:0007669"/>
    <property type="project" value="TreeGrafter"/>
</dbReference>
<name>A0AAN4ZLB9_9BILA</name>
<dbReference type="InterPro" id="IPR001478">
    <property type="entry name" value="PDZ"/>
</dbReference>
<keyword evidence="5" id="KW-1185">Reference proteome</keyword>
<dbReference type="PANTHER" id="PTHR23119">
    <property type="entry name" value="DISCS LARGE"/>
    <property type="match status" value="1"/>
</dbReference>
<comment type="subcellular location">
    <subcellularLocation>
        <location evidence="1">Membrane</location>
    </subcellularLocation>
</comment>
<evidence type="ECO:0000313" key="4">
    <source>
        <dbReference type="EMBL" id="GMR41444.1"/>
    </source>
</evidence>
<evidence type="ECO:0000256" key="2">
    <source>
        <dbReference type="ARBA" id="ARBA00023136"/>
    </source>
</evidence>
<evidence type="ECO:0000256" key="1">
    <source>
        <dbReference type="ARBA" id="ARBA00004370"/>
    </source>
</evidence>
<proteinExistence type="predicted"/>
<feature type="non-terminal residue" evidence="4">
    <location>
        <position position="1"/>
    </location>
</feature>
<organism evidence="4 5">
    <name type="scientific">Pristionchus mayeri</name>
    <dbReference type="NCBI Taxonomy" id="1317129"/>
    <lineage>
        <taxon>Eukaryota</taxon>
        <taxon>Metazoa</taxon>
        <taxon>Ecdysozoa</taxon>
        <taxon>Nematoda</taxon>
        <taxon>Chromadorea</taxon>
        <taxon>Rhabditida</taxon>
        <taxon>Rhabditina</taxon>
        <taxon>Diplogasteromorpha</taxon>
        <taxon>Diplogasteroidea</taxon>
        <taxon>Neodiplogasteridae</taxon>
        <taxon>Pristionchus</taxon>
    </lineage>
</organism>
<dbReference type="PROSITE" id="PS50106">
    <property type="entry name" value="PDZ"/>
    <property type="match status" value="1"/>
</dbReference>
<dbReference type="GO" id="GO:0030054">
    <property type="term" value="C:cell junction"/>
    <property type="evidence" value="ECO:0007669"/>
    <property type="project" value="TreeGrafter"/>
</dbReference>
<dbReference type="GO" id="GO:0098609">
    <property type="term" value="P:cell-cell adhesion"/>
    <property type="evidence" value="ECO:0007669"/>
    <property type="project" value="TreeGrafter"/>
</dbReference>
<dbReference type="InterPro" id="IPR050614">
    <property type="entry name" value="Synaptic_Scaffolding_LAP-MAGUK"/>
</dbReference>
<evidence type="ECO:0000259" key="3">
    <source>
        <dbReference type="PROSITE" id="PS50106"/>
    </source>
</evidence>
<dbReference type="GO" id="GO:0045197">
    <property type="term" value="P:establishment or maintenance of epithelial cell apical/basal polarity"/>
    <property type="evidence" value="ECO:0007669"/>
    <property type="project" value="TreeGrafter"/>
</dbReference>